<keyword evidence="6" id="KW-1185">Reference proteome</keyword>
<proteinExistence type="predicted"/>
<dbReference type="CDD" id="cd04683">
    <property type="entry name" value="NUDIX_Hydrolase"/>
    <property type="match status" value="1"/>
</dbReference>
<dbReference type="InterPro" id="IPR000086">
    <property type="entry name" value="NUDIX_hydrolase_dom"/>
</dbReference>
<feature type="compositionally biased region" description="Basic and acidic residues" evidence="3">
    <location>
        <begin position="7"/>
        <end position="21"/>
    </location>
</feature>
<reference evidence="5" key="2">
    <citation type="submission" date="2020-09" db="EMBL/GenBank/DDBJ databases">
        <authorList>
            <person name="Sun Q."/>
            <person name="Ohkuma M."/>
        </authorList>
    </citation>
    <scope>NUCLEOTIDE SEQUENCE</scope>
    <source>
        <strain evidence="5">JCM 4391</strain>
    </source>
</reference>
<gene>
    <name evidence="5" type="ORF">GCM10010274_40570</name>
</gene>
<dbReference type="InterPro" id="IPR015797">
    <property type="entry name" value="NUDIX_hydrolase-like_dom_sf"/>
</dbReference>
<evidence type="ECO:0000259" key="4">
    <source>
        <dbReference type="PROSITE" id="PS51462"/>
    </source>
</evidence>
<feature type="region of interest" description="Disordered" evidence="3">
    <location>
        <begin position="1"/>
        <end position="34"/>
    </location>
</feature>
<comment type="cofactor">
    <cofactor evidence="1">
        <name>Mg(2+)</name>
        <dbReference type="ChEBI" id="CHEBI:18420"/>
    </cofactor>
</comment>
<dbReference type="PROSITE" id="PS51462">
    <property type="entry name" value="NUDIX"/>
    <property type="match status" value="1"/>
</dbReference>
<dbReference type="Gene3D" id="3.90.79.10">
    <property type="entry name" value="Nucleoside Triphosphate Pyrophosphohydrolase"/>
    <property type="match status" value="1"/>
</dbReference>
<dbReference type="EMBL" id="BMTP01000010">
    <property type="protein sequence ID" value="GGU47838.1"/>
    <property type="molecule type" value="Genomic_DNA"/>
</dbReference>
<dbReference type="Proteomes" id="UP000636661">
    <property type="component" value="Unassembled WGS sequence"/>
</dbReference>
<dbReference type="Pfam" id="PF00293">
    <property type="entry name" value="NUDIX"/>
    <property type="match status" value="1"/>
</dbReference>
<accession>A0A918M5B4</accession>
<comment type="caution">
    <text evidence="5">The sequence shown here is derived from an EMBL/GenBank/DDBJ whole genome shotgun (WGS) entry which is preliminary data.</text>
</comment>
<dbReference type="SUPFAM" id="SSF55811">
    <property type="entry name" value="Nudix"/>
    <property type="match status" value="1"/>
</dbReference>
<dbReference type="PANTHER" id="PTHR43046:SF14">
    <property type="entry name" value="MUTT_NUDIX FAMILY PROTEIN"/>
    <property type="match status" value="1"/>
</dbReference>
<evidence type="ECO:0000313" key="6">
    <source>
        <dbReference type="Proteomes" id="UP000636661"/>
    </source>
</evidence>
<dbReference type="PANTHER" id="PTHR43046">
    <property type="entry name" value="GDP-MANNOSE MANNOSYL HYDROLASE"/>
    <property type="match status" value="1"/>
</dbReference>
<evidence type="ECO:0000313" key="5">
    <source>
        <dbReference type="EMBL" id="GGU47838.1"/>
    </source>
</evidence>
<keyword evidence="2" id="KW-0378">Hydrolase</keyword>
<evidence type="ECO:0000256" key="3">
    <source>
        <dbReference type="SAM" id="MobiDB-lite"/>
    </source>
</evidence>
<sequence length="184" mass="20232">MAVPPERPAEDGDAMREDRRPGRAGAAPPTRTSHLVGGHLYAERDGTVLLGLRGPAVAFGAEEWHVPAGHVEQESARACVVREAGEETGLVVAEEDLTLVHTVHLLQAPGAVPRVQLFFRAVRWRGEPRLLEPDRCTAWRWWPLHALPEATVPYTRAAIDGIARGRAYTELGWVHRPSGRGGRR</sequence>
<feature type="domain" description="Nudix hydrolase" evidence="4">
    <location>
        <begin position="31"/>
        <end position="164"/>
    </location>
</feature>
<dbReference type="AlphaFoldDB" id="A0A918M5B4"/>
<name>A0A918M5B4_9ACTN</name>
<dbReference type="GO" id="GO:0016787">
    <property type="term" value="F:hydrolase activity"/>
    <property type="evidence" value="ECO:0007669"/>
    <property type="project" value="UniProtKB-KW"/>
</dbReference>
<evidence type="ECO:0000256" key="1">
    <source>
        <dbReference type="ARBA" id="ARBA00001946"/>
    </source>
</evidence>
<evidence type="ECO:0000256" key="2">
    <source>
        <dbReference type="ARBA" id="ARBA00022801"/>
    </source>
</evidence>
<reference evidence="5" key="1">
    <citation type="journal article" date="2014" name="Int. J. Syst. Evol. Microbiol.">
        <title>Complete genome sequence of Corynebacterium casei LMG S-19264T (=DSM 44701T), isolated from a smear-ripened cheese.</title>
        <authorList>
            <consortium name="US DOE Joint Genome Institute (JGI-PGF)"/>
            <person name="Walter F."/>
            <person name="Albersmeier A."/>
            <person name="Kalinowski J."/>
            <person name="Ruckert C."/>
        </authorList>
    </citation>
    <scope>NUCLEOTIDE SEQUENCE</scope>
    <source>
        <strain evidence="5">JCM 4391</strain>
    </source>
</reference>
<organism evidence="5 6">
    <name type="scientific">Streptomyces lavendofoliae</name>
    <dbReference type="NCBI Taxonomy" id="67314"/>
    <lineage>
        <taxon>Bacteria</taxon>
        <taxon>Bacillati</taxon>
        <taxon>Actinomycetota</taxon>
        <taxon>Actinomycetes</taxon>
        <taxon>Kitasatosporales</taxon>
        <taxon>Streptomycetaceae</taxon>
        <taxon>Streptomyces</taxon>
    </lineage>
</organism>
<protein>
    <recommendedName>
        <fullName evidence="4">Nudix hydrolase domain-containing protein</fullName>
    </recommendedName>
</protein>